<gene>
    <name evidence="9" type="ORF">SAMN05216480_10619</name>
</gene>
<evidence type="ECO:0000256" key="2">
    <source>
        <dbReference type="ARBA" id="ARBA00005170"/>
    </source>
</evidence>
<dbReference type="SUPFAM" id="SSF117856">
    <property type="entry name" value="AF0104/ALDC/Ptd012-like"/>
    <property type="match status" value="1"/>
</dbReference>
<dbReference type="OrthoDB" id="824310at2"/>
<keyword evidence="8" id="KW-0456">Lyase</keyword>
<dbReference type="RefSeq" id="WP_093024916.1">
    <property type="nucleotide sequence ID" value="NZ_FPBK01000006.1"/>
</dbReference>
<dbReference type="STRING" id="1224947.SAMN05216480_10619"/>
<accession>A0A1I7GVL6</accession>
<evidence type="ECO:0000256" key="3">
    <source>
        <dbReference type="ARBA" id="ARBA00007106"/>
    </source>
</evidence>
<dbReference type="EC" id="4.1.1.5" evidence="4"/>
<keyword evidence="7" id="KW-0005">Acetoin biosynthesis</keyword>
<dbReference type="GO" id="GO:0045151">
    <property type="term" value="P:acetoin biosynthetic process"/>
    <property type="evidence" value="ECO:0007669"/>
    <property type="project" value="UniProtKB-KW"/>
</dbReference>
<evidence type="ECO:0000256" key="6">
    <source>
        <dbReference type="ARBA" id="ARBA00022793"/>
    </source>
</evidence>
<proteinExistence type="inferred from homology"/>
<evidence type="ECO:0000256" key="7">
    <source>
        <dbReference type="ARBA" id="ARBA00023061"/>
    </source>
</evidence>
<dbReference type="Gene3D" id="3.30.1330.80">
    <property type="entry name" value="Hypothetical protein, similar to alpha- acetolactate decarboxylase, domain 2"/>
    <property type="match status" value="2"/>
</dbReference>
<dbReference type="EMBL" id="FPBK01000006">
    <property type="protein sequence ID" value="SFU52461.1"/>
    <property type="molecule type" value="Genomic_DNA"/>
</dbReference>
<reference evidence="10" key="1">
    <citation type="submission" date="2016-10" db="EMBL/GenBank/DDBJ databases">
        <authorList>
            <person name="Varghese N."/>
            <person name="Submissions S."/>
        </authorList>
    </citation>
    <scope>NUCLEOTIDE SEQUENCE [LARGE SCALE GENOMIC DNA]</scope>
    <source>
        <strain evidence="10">CGMCC 1.12333</strain>
    </source>
</reference>
<protein>
    <recommendedName>
        <fullName evidence="5">Alpha-acetolactate decarboxylase</fullName>
        <ecNumber evidence="4">4.1.1.5</ecNumber>
    </recommendedName>
</protein>
<comment type="pathway">
    <text evidence="2">Polyol metabolism; (R,R)-butane-2,3-diol biosynthesis; (R,R)-butane-2,3-diol from pyruvate: step 2/3.</text>
</comment>
<comment type="similarity">
    <text evidence="3">Belongs to the alpha-acetolactate decarboxylase family.</text>
</comment>
<comment type="catalytic activity">
    <reaction evidence="1">
        <text>(2S)-2-acetolactate + H(+) = (R)-acetoin + CO2</text>
        <dbReference type="Rhea" id="RHEA:21580"/>
        <dbReference type="ChEBI" id="CHEBI:15378"/>
        <dbReference type="ChEBI" id="CHEBI:15686"/>
        <dbReference type="ChEBI" id="CHEBI:16526"/>
        <dbReference type="ChEBI" id="CHEBI:58476"/>
        <dbReference type="EC" id="4.1.1.5"/>
    </reaction>
</comment>
<dbReference type="PROSITE" id="PS51257">
    <property type="entry name" value="PROKAR_LIPOPROTEIN"/>
    <property type="match status" value="1"/>
</dbReference>
<name>A0A1I7GVL6_9FLAO</name>
<dbReference type="GO" id="GO:0047605">
    <property type="term" value="F:acetolactate decarboxylase activity"/>
    <property type="evidence" value="ECO:0007669"/>
    <property type="project" value="UniProtKB-EC"/>
</dbReference>
<keyword evidence="10" id="KW-1185">Reference proteome</keyword>
<evidence type="ECO:0000256" key="4">
    <source>
        <dbReference type="ARBA" id="ARBA00013204"/>
    </source>
</evidence>
<evidence type="ECO:0000256" key="8">
    <source>
        <dbReference type="ARBA" id="ARBA00023239"/>
    </source>
</evidence>
<dbReference type="Pfam" id="PF03306">
    <property type="entry name" value="AAL_decarboxy"/>
    <property type="match status" value="1"/>
</dbReference>
<evidence type="ECO:0000313" key="9">
    <source>
        <dbReference type="EMBL" id="SFU52461.1"/>
    </source>
</evidence>
<dbReference type="UniPathway" id="UPA00626">
    <property type="reaction ID" value="UER00678"/>
</dbReference>
<evidence type="ECO:0000256" key="5">
    <source>
        <dbReference type="ARBA" id="ARBA00020164"/>
    </source>
</evidence>
<sequence>MKAVSCAIIFSMLLFSCTEKSTIVFNEVQTAGAMRNVMHAGDLSDHIQLDTVPSEGLHGIGPLTNLTGEIVVNNGKVYASQVSSDSTMTVQEIPNAAAPFFVYEHVKKWGRVSKPVNIQSLKHLEKLLDEMAIKMDQQVFAFKLEGTVPSATIHVQNLPAGTEIHSMEDAHTGQKSYALKNTEATLIGFYSTQHKGVFTHHDANIHVHLLSQDHKWLGHVDEITLGDLELFIPQS</sequence>
<dbReference type="PANTHER" id="PTHR35524:SF1">
    <property type="entry name" value="ALPHA-ACETOLACTATE DECARBOXYLASE"/>
    <property type="match status" value="1"/>
</dbReference>
<dbReference type="InterPro" id="IPR005128">
    <property type="entry name" value="Acetolactate_a_deCO2ase"/>
</dbReference>
<organism evidence="9 10">
    <name type="scientific">Pustulibacterium marinum</name>
    <dbReference type="NCBI Taxonomy" id="1224947"/>
    <lineage>
        <taxon>Bacteria</taxon>
        <taxon>Pseudomonadati</taxon>
        <taxon>Bacteroidota</taxon>
        <taxon>Flavobacteriia</taxon>
        <taxon>Flavobacteriales</taxon>
        <taxon>Flavobacteriaceae</taxon>
        <taxon>Pustulibacterium</taxon>
    </lineage>
</organism>
<dbReference type="PANTHER" id="PTHR35524">
    <property type="entry name" value="ALPHA-ACETOLACTATE DECARBOXYLASE"/>
    <property type="match status" value="1"/>
</dbReference>
<dbReference type="Proteomes" id="UP000199138">
    <property type="component" value="Unassembled WGS sequence"/>
</dbReference>
<evidence type="ECO:0000313" key="10">
    <source>
        <dbReference type="Proteomes" id="UP000199138"/>
    </source>
</evidence>
<evidence type="ECO:0000256" key="1">
    <source>
        <dbReference type="ARBA" id="ARBA00001784"/>
    </source>
</evidence>
<keyword evidence="6" id="KW-0210">Decarboxylase</keyword>
<dbReference type="AlphaFoldDB" id="A0A1I7GVL6"/>